<evidence type="ECO:0000256" key="4">
    <source>
        <dbReference type="ARBA" id="ARBA00022692"/>
    </source>
</evidence>
<feature type="domain" description="ACT" evidence="9">
    <location>
        <begin position="5"/>
        <end position="79"/>
    </location>
</feature>
<dbReference type="InterPro" id="IPR036259">
    <property type="entry name" value="MFS_trans_sf"/>
</dbReference>
<evidence type="ECO:0000259" key="9">
    <source>
        <dbReference type="PROSITE" id="PS51671"/>
    </source>
</evidence>
<evidence type="ECO:0000256" key="5">
    <source>
        <dbReference type="ARBA" id="ARBA00022989"/>
    </source>
</evidence>
<keyword evidence="3" id="KW-1003">Cell membrane</keyword>
<feature type="transmembrane region" description="Helical" evidence="7">
    <location>
        <begin position="120"/>
        <end position="139"/>
    </location>
</feature>
<gene>
    <name evidence="10" type="ORF">ACFPPD_05705</name>
</gene>
<keyword evidence="4 7" id="KW-0812">Transmembrane</keyword>
<dbReference type="SUPFAM" id="SSF55021">
    <property type="entry name" value="ACT-like"/>
    <property type="match status" value="1"/>
</dbReference>
<dbReference type="RefSeq" id="WP_209746658.1">
    <property type="nucleotide sequence ID" value="NZ_JBHSMH010000007.1"/>
</dbReference>
<dbReference type="PROSITE" id="PS50850">
    <property type="entry name" value="MFS"/>
    <property type="match status" value="1"/>
</dbReference>
<dbReference type="PANTHER" id="PTHR23517:SF13">
    <property type="entry name" value="MAJOR FACILITATOR SUPERFAMILY MFS_1"/>
    <property type="match status" value="1"/>
</dbReference>
<evidence type="ECO:0000259" key="8">
    <source>
        <dbReference type="PROSITE" id="PS50850"/>
    </source>
</evidence>
<keyword evidence="2" id="KW-0813">Transport</keyword>
<evidence type="ECO:0000256" key="2">
    <source>
        <dbReference type="ARBA" id="ARBA00022448"/>
    </source>
</evidence>
<evidence type="ECO:0000256" key="7">
    <source>
        <dbReference type="SAM" id="Phobius"/>
    </source>
</evidence>
<dbReference type="Gene3D" id="1.20.1250.20">
    <property type="entry name" value="MFS general substrate transporter like domains"/>
    <property type="match status" value="1"/>
</dbReference>
<dbReference type="InterPro" id="IPR050171">
    <property type="entry name" value="MFS_Transporters"/>
</dbReference>
<evidence type="ECO:0000313" key="11">
    <source>
        <dbReference type="Proteomes" id="UP001596105"/>
    </source>
</evidence>
<proteinExistence type="predicted"/>
<feature type="transmembrane region" description="Helical" evidence="7">
    <location>
        <begin position="241"/>
        <end position="260"/>
    </location>
</feature>
<keyword evidence="6 7" id="KW-0472">Membrane</keyword>
<sequence>MTACILSVTVRNRPGVLARVSDLFAHSGTNIDRMTVGEIRNPSLSRMKIEARLDEVRLKNIIGCLQRMQDVLDIRTFQSRSRKFAYWSVVYGLFVTILGLNLATPLYAVYKAQWGLTPGIITLVFAAYALAVIPSIVLFGQLSDRIGYRKLLAAGAVAALSGSACMALADGLPMLLLARTLQGLSVGLFNGIAVSAMTALHRNKDRQRSAFLAAAAVTAGNALGPVMSGALAQFGPWPTQLPYLAHIVLVLPGLACLLVSRAAPRKSGGPRLHWPAIPRGLLMPFLLSSVTSFIAWAVISLFMSVIPSYMEEWIGTSSLLMSGVTSASVLAVSAASQLIFGRLSPEKMALAGFVLLGGGLISLVLAIHAGSGLLLAVSVLFTGLGHGPLYAGSLALTNNMAPEHSRGDMISSYYAVTYLGVALPVMGLGLLAQPLGLESAIGGFVLVLGFMSAVGMWGWSMINKWRKPV</sequence>
<dbReference type="InterPro" id="IPR039557">
    <property type="entry name" value="AHAS_ACT"/>
</dbReference>
<dbReference type="Proteomes" id="UP001596105">
    <property type="component" value="Unassembled WGS sequence"/>
</dbReference>
<evidence type="ECO:0000256" key="3">
    <source>
        <dbReference type="ARBA" id="ARBA00022475"/>
    </source>
</evidence>
<name>A0ABW0LT99_9BACL</name>
<feature type="transmembrane region" description="Helical" evidence="7">
    <location>
        <begin position="439"/>
        <end position="459"/>
    </location>
</feature>
<dbReference type="InterPro" id="IPR020846">
    <property type="entry name" value="MFS_dom"/>
</dbReference>
<feature type="transmembrane region" description="Helical" evidence="7">
    <location>
        <begin position="181"/>
        <end position="200"/>
    </location>
</feature>
<feature type="transmembrane region" description="Helical" evidence="7">
    <location>
        <begin position="212"/>
        <end position="235"/>
    </location>
</feature>
<dbReference type="Pfam" id="PF22629">
    <property type="entry name" value="ACT_AHAS_ss"/>
    <property type="match status" value="1"/>
</dbReference>
<feature type="transmembrane region" description="Helical" evidence="7">
    <location>
        <begin position="318"/>
        <end position="341"/>
    </location>
</feature>
<reference evidence="11" key="1">
    <citation type="journal article" date="2019" name="Int. J. Syst. Evol. Microbiol.">
        <title>The Global Catalogue of Microorganisms (GCM) 10K type strain sequencing project: providing services to taxonomists for standard genome sequencing and annotation.</title>
        <authorList>
            <consortium name="The Broad Institute Genomics Platform"/>
            <consortium name="The Broad Institute Genome Sequencing Center for Infectious Disease"/>
            <person name="Wu L."/>
            <person name="Ma J."/>
        </authorList>
    </citation>
    <scope>NUCLEOTIDE SEQUENCE [LARGE SCALE GENOMIC DNA]</scope>
    <source>
        <strain evidence="11">CCUG 57113</strain>
    </source>
</reference>
<organism evidence="10 11">
    <name type="scientific">Cohnella suwonensis</name>
    <dbReference type="NCBI Taxonomy" id="696072"/>
    <lineage>
        <taxon>Bacteria</taxon>
        <taxon>Bacillati</taxon>
        <taxon>Bacillota</taxon>
        <taxon>Bacilli</taxon>
        <taxon>Bacillales</taxon>
        <taxon>Paenibacillaceae</taxon>
        <taxon>Cohnella</taxon>
    </lineage>
</organism>
<dbReference type="InterPro" id="IPR045865">
    <property type="entry name" value="ACT-like_dom_sf"/>
</dbReference>
<dbReference type="InterPro" id="IPR054480">
    <property type="entry name" value="AHAS_small-like_ACT"/>
</dbReference>
<feature type="domain" description="Major facilitator superfamily (MFS) profile" evidence="8">
    <location>
        <begin position="85"/>
        <end position="466"/>
    </location>
</feature>
<dbReference type="PROSITE" id="PS51671">
    <property type="entry name" value="ACT"/>
    <property type="match status" value="1"/>
</dbReference>
<feature type="transmembrane region" description="Helical" evidence="7">
    <location>
        <begin position="151"/>
        <end position="169"/>
    </location>
</feature>
<comment type="subcellular location">
    <subcellularLocation>
        <location evidence="1">Cell membrane</location>
        <topology evidence="1">Multi-pass membrane protein</topology>
    </subcellularLocation>
</comment>
<feature type="transmembrane region" description="Helical" evidence="7">
    <location>
        <begin position="281"/>
        <end position="306"/>
    </location>
</feature>
<dbReference type="SUPFAM" id="SSF103473">
    <property type="entry name" value="MFS general substrate transporter"/>
    <property type="match status" value="1"/>
</dbReference>
<feature type="transmembrane region" description="Helical" evidence="7">
    <location>
        <begin position="348"/>
        <end position="367"/>
    </location>
</feature>
<protein>
    <submittedName>
        <fullName evidence="10">MFS transporter</fullName>
    </submittedName>
</protein>
<feature type="transmembrane region" description="Helical" evidence="7">
    <location>
        <begin position="413"/>
        <end position="433"/>
    </location>
</feature>
<dbReference type="PANTHER" id="PTHR23517">
    <property type="entry name" value="RESISTANCE PROTEIN MDTM, PUTATIVE-RELATED-RELATED"/>
    <property type="match status" value="1"/>
</dbReference>
<keyword evidence="11" id="KW-1185">Reference proteome</keyword>
<feature type="transmembrane region" description="Helical" evidence="7">
    <location>
        <begin position="84"/>
        <end position="108"/>
    </location>
</feature>
<comment type="caution">
    <text evidence="10">The sequence shown here is derived from an EMBL/GenBank/DDBJ whole genome shotgun (WGS) entry which is preliminary data.</text>
</comment>
<dbReference type="EMBL" id="JBHSMH010000007">
    <property type="protein sequence ID" value="MFC5468207.1"/>
    <property type="molecule type" value="Genomic_DNA"/>
</dbReference>
<evidence type="ECO:0000256" key="1">
    <source>
        <dbReference type="ARBA" id="ARBA00004651"/>
    </source>
</evidence>
<dbReference type="InterPro" id="IPR011701">
    <property type="entry name" value="MFS"/>
</dbReference>
<keyword evidence="5 7" id="KW-1133">Transmembrane helix</keyword>
<dbReference type="InterPro" id="IPR002912">
    <property type="entry name" value="ACT_dom"/>
</dbReference>
<accession>A0ABW0LT99</accession>
<dbReference type="Gene3D" id="3.30.70.260">
    <property type="match status" value="1"/>
</dbReference>
<feature type="transmembrane region" description="Helical" evidence="7">
    <location>
        <begin position="373"/>
        <end position="392"/>
    </location>
</feature>
<dbReference type="Pfam" id="PF07690">
    <property type="entry name" value="MFS_1"/>
    <property type="match status" value="1"/>
</dbReference>
<evidence type="ECO:0000313" key="10">
    <source>
        <dbReference type="EMBL" id="MFC5468207.1"/>
    </source>
</evidence>
<dbReference type="CDD" id="cd04878">
    <property type="entry name" value="ACT_AHAS"/>
    <property type="match status" value="1"/>
</dbReference>
<evidence type="ECO:0000256" key="6">
    <source>
        <dbReference type="ARBA" id="ARBA00023136"/>
    </source>
</evidence>